<dbReference type="Pfam" id="PF17921">
    <property type="entry name" value="Integrase_H2C2"/>
    <property type="match status" value="1"/>
</dbReference>
<accession>A0A9Q3J324</accession>
<dbReference type="EMBL" id="AVOT02061259">
    <property type="protein sequence ID" value="MBW0554537.1"/>
    <property type="molecule type" value="Genomic_DNA"/>
</dbReference>
<dbReference type="OrthoDB" id="2430298at2759"/>
<dbReference type="PANTHER" id="PTHR37984:SF5">
    <property type="entry name" value="PROTEIN NYNRIN-LIKE"/>
    <property type="match status" value="1"/>
</dbReference>
<name>A0A9Q3J324_9BASI</name>
<proteinExistence type="predicted"/>
<dbReference type="InterPro" id="IPR041588">
    <property type="entry name" value="Integrase_H2C2"/>
</dbReference>
<evidence type="ECO:0000259" key="1">
    <source>
        <dbReference type="Pfam" id="PF17921"/>
    </source>
</evidence>
<evidence type="ECO:0000313" key="2">
    <source>
        <dbReference type="EMBL" id="MBW0554537.1"/>
    </source>
</evidence>
<dbReference type="Gene3D" id="1.10.340.70">
    <property type="match status" value="1"/>
</dbReference>
<protein>
    <recommendedName>
        <fullName evidence="1">Integrase zinc-binding domain-containing protein</fullName>
    </recommendedName>
</protein>
<keyword evidence="3" id="KW-1185">Reference proteome</keyword>
<dbReference type="AlphaFoldDB" id="A0A9Q3J324"/>
<dbReference type="PANTHER" id="PTHR37984">
    <property type="entry name" value="PROTEIN CBG26694"/>
    <property type="match status" value="1"/>
</dbReference>
<dbReference type="Proteomes" id="UP000765509">
    <property type="component" value="Unassembled WGS sequence"/>
</dbReference>
<sequence>MLRWQISIHEYRGNMTIVHKNADGLSRWDLVNTPENPAWVPQEENHIEGICVTDIGTEFFNQVKEDYKMHKICHILCQLLMKDCKDPSLSSKIDETWKKAYYEGGFHLLYGILYHRAKHTCVMALTDRTIINTILHEFHDSVAAGHLSEDRTLERVKTCSWWPNWKKDVAEYCRTCDRCQKENRATGKKFGMMVQIQEPKSPWEIVHMDWVTPLPPRGDRNYNECLVLADRYRKPQCFYHVTRMIQLWIHP</sequence>
<dbReference type="FunFam" id="1.10.340.70:FF:000001">
    <property type="entry name" value="Retrovirus-related Pol polyprotein from transposon gypsy-like Protein"/>
    <property type="match status" value="1"/>
</dbReference>
<gene>
    <name evidence="2" type="ORF">O181_094252</name>
</gene>
<dbReference type="InterPro" id="IPR050951">
    <property type="entry name" value="Retrovirus_Pol_polyprotein"/>
</dbReference>
<organism evidence="2 3">
    <name type="scientific">Austropuccinia psidii MF-1</name>
    <dbReference type="NCBI Taxonomy" id="1389203"/>
    <lineage>
        <taxon>Eukaryota</taxon>
        <taxon>Fungi</taxon>
        <taxon>Dikarya</taxon>
        <taxon>Basidiomycota</taxon>
        <taxon>Pucciniomycotina</taxon>
        <taxon>Pucciniomycetes</taxon>
        <taxon>Pucciniales</taxon>
        <taxon>Sphaerophragmiaceae</taxon>
        <taxon>Austropuccinia</taxon>
    </lineage>
</organism>
<feature type="domain" description="Integrase zinc-binding" evidence="1">
    <location>
        <begin position="128"/>
        <end position="183"/>
    </location>
</feature>
<evidence type="ECO:0000313" key="3">
    <source>
        <dbReference type="Proteomes" id="UP000765509"/>
    </source>
</evidence>
<comment type="caution">
    <text evidence="2">The sequence shown here is derived from an EMBL/GenBank/DDBJ whole genome shotgun (WGS) entry which is preliminary data.</text>
</comment>
<reference evidence="2" key="1">
    <citation type="submission" date="2021-03" db="EMBL/GenBank/DDBJ databases">
        <title>Draft genome sequence of rust myrtle Austropuccinia psidii MF-1, a brazilian biotype.</title>
        <authorList>
            <person name="Quecine M.C."/>
            <person name="Pachon D.M.R."/>
            <person name="Bonatelli M.L."/>
            <person name="Correr F.H."/>
            <person name="Franceschini L.M."/>
            <person name="Leite T.F."/>
            <person name="Margarido G.R.A."/>
            <person name="Almeida C.A."/>
            <person name="Ferrarezi J.A."/>
            <person name="Labate C.A."/>
        </authorList>
    </citation>
    <scope>NUCLEOTIDE SEQUENCE</scope>
    <source>
        <strain evidence="2">MF-1</strain>
    </source>
</reference>